<proteinExistence type="predicted"/>
<dbReference type="CDD" id="cd02440">
    <property type="entry name" value="AdoMet_MTases"/>
    <property type="match status" value="1"/>
</dbReference>
<gene>
    <name evidence="3" type="ORF">AFA_11610</name>
</gene>
<organism evidence="3 4">
    <name type="scientific">Alcaligenes faecalis</name>
    <dbReference type="NCBI Taxonomy" id="511"/>
    <lineage>
        <taxon>Bacteria</taxon>
        <taxon>Pseudomonadati</taxon>
        <taxon>Pseudomonadota</taxon>
        <taxon>Betaproteobacteria</taxon>
        <taxon>Burkholderiales</taxon>
        <taxon>Alcaligenaceae</taxon>
        <taxon>Alcaligenes</taxon>
    </lineage>
</organism>
<sequence>MSKVEQQNRQSWNAATLAHNSHKGDQAQFFRRGGSTLFPEELELLGELKGRSLLHLQCNCGQDSLSLATLGALVTGVDIADEAISFATALSRDTGIPAAFHREDVVQWLRQAASQGLQYDIVFSSYGVLCWLPDLRAWAQGVASVLKPGGRLVLVEFHPFALCFDEHWALKYDYFNTQPMVFPEGVGDYVAESGEGLLLSGKTEGVQEFENPHPSVEFSWGLAKLVGVLLEAGLRLRKLEEYPYSNGWKGFKQMHEGPGRRMYAPVGQAGVPLMYGLEASRD</sequence>
<dbReference type="InterPro" id="IPR029063">
    <property type="entry name" value="SAM-dependent_MTases_sf"/>
</dbReference>
<keyword evidence="3" id="KW-0489">Methyltransferase</keyword>
<dbReference type="Proteomes" id="UP000214561">
    <property type="component" value="Chromosome"/>
</dbReference>
<dbReference type="RefSeq" id="WP_094197062.1">
    <property type="nucleotide sequence ID" value="NZ_CP021641.1"/>
</dbReference>
<dbReference type="GO" id="GO:0032259">
    <property type="term" value="P:methylation"/>
    <property type="evidence" value="ECO:0007669"/>
    <property type="project" value="UniProtKB-KW"/>
</dbReference>
<evidence type="ECO:0000313" key="3">
    <source>
        <dbReference type="EMBL" id="ASR90042.1"/>
    </source>
</evidence>
<evidence type="ECO:0000256" key="1">
    <source>
        <dbReference type="ARBA" id="ARBA00022679"/>
    </source>
</evidence>
<dbReference type="InterPro" id="IPR041698">
    <property type="entry name" value="Methyltransf_25"/>
</dbReference>
<dbReference type="Gene3D" id="3.40.50.150">
    <property type="entry name" value="Vaccinia Virus protein VP39"/>
    <property type="match status" value="1"/>
</dbReference>
<reference evidence="3 4" key="1">
    <citation type="submission" date="2017-05" db="EMBL/GenBank/DDBJ databases">
        <authorList>
            <person name="Qiu J.G."/>
            <person name="He J."/>
        </authorList>
    </citation>
    <scope>NUCLEOTIDE SEQUENCE [LARGE SCALE GENOMIC DNA]</scope>
    <source>
        <strain evidence="3 4">JQ135</strain>
    </source>
</reference>
<dbReference type="AlphaFoldDB" id="A0AB33D2E5"/>
<name>A0AB33D2E5_ALCFA</name>
<protein>
    <submittedName>
        <fullName evidence="3">SAM-dependent methyltransferase</fullName>
    </submittedName>
</protein>
<evidence type="ECO:0000259" key="2">
    <source>
        <dbReference type="Pfam" id="PF13649"/>
    </source>
</evidence>
<dbReference type="GO" id="GO:0008168">
    <property type="term" value="F:methyltransferase activity"/>
    <property type="evidence" value="ECO:0007669"/>
    <property type="project" value="UniProtKB-KW"/>
</dbReference>
<dbReference type="PANTHER" id="PTHR43861">
    <property type="entry name" value="TRANS-ACONITATE 2-METHYLTRANSFERASE-RELATED"/>
    <property type="match status" value="1"/>
</dbReference>
<keyword evidence="1" id="KW-0808">Transferase</keyword>
<dbReference type="EMBL" id="CP021641">
    <property type="protein sequence ID" value="ASR90042.1"/>
    <property type="molecule type" value="Genomic_DNA"/>
</dbReference>
<evidence type="ECO:0000313" key="4">
    <source>
        <dbReference type="Proteomes" id="UP000214561"/>
    </source>
</evidence>
<feature type="domain" description="Methyltransferase" evidence="2">
    <location>
        <begin position="54"/>
        <end position="150"/>
    </location>
</feature>
<dbReference type="SUPFAM" id="SSF53335">
    <property type="entry name" value="S-adenosyl-L-methionine-dependent methyltransferases"/>
    <property type="match status" value="1"/>
</dbReference>
<dbReference type="Pfam" id="PF13649">
    <property type="entry name" value="Methyltransf_25"/>
    <property type="match status" value="1"/>
</dbReference>
<accession>A0AB33D2E5</accession>
<dbReference type="KEGG" id="afq:AFA_11610"/>